<reference evidence="1 2" key="1">
    <citation type="submission" date="2021-11" db="EMBL/GenBank/DDBJ databases">
        <title>Seasonal and diel survey of microbial diversity of the Tyrrhenian coast.</title>
        <authorList>
            <person name="Gattoni G."/>
            <person name="Corral P."/>
        </authorList>
    </citation>
    <scope>NUCLEOTIDE SEQUENCE [LARGE SCALE GENOMIC DNA]</scope>
    <source>
        <strain evidence="1 2">Mr9</strain>
    </source>
</reference>
<evidence type="ECO:0000313" key="1">
    <source>
        <dbReference type="EMBL" id="MCC4214770.1"/>
    </source>
</evidence>
<dbReference type="EMBL" id="JAJGMW010000050">
    <property type="protein sequence ID" value="MCC4214770.1"/>
    <property type="molecule type" value="Genomic_DNA"/>
</dbReference>
<evidence type="ECO:0000313" key="2">
    <source>
        <dbReference type="Proteomes" id="UP001197770"/>
    </source>
</evidence>
<keyword evidence="2" id="KW-1185">Reference proteome</keyword>
<name>A0ABS8GXN3_9FLAO</name>
<proteinExistence type="predicted"/>
<gene>
    <name evidence="1" type="ORF">LLW17_18785</name>
</gene>
<evidence type="ECO:0008006" key="3">
    <source>
        <dbReference type="Google" id="ProtNLM"/>
    </source>
</evidence>
<protein>
    <recommendedName>
        <fullName evidence="3">Lipoprotein</fullName>
    </recommendedName>
</protein>
<comment type="caution">
    <text evidence="1">The sequence shown here is derived from an EMBL/GenBank/DDBJ whole genome shotgun (WGS) entry which is preliminary data.</text>
</comment>
<sequence>MKLKFNILILIFLLLESCENSVNNIEYPESKVENFDINNNDEDYLIKVSNLKSGEFQIIYRDTLVTKSDSTLHSKILNLADENRRHHEYASVLLALDKNLPYKDFKKLTNEFRKVFYQKYILRTENNGYFKIHLPPYYQNDNEYFDNRIKGLGPPHTLYKELKPHFSSTKILYVSIEKGNLKMIDNKNQEVKNYIQYARDNKRFITLYYIKENQSYQDFITVYSNLLFWIDEIHASIDNSKNSTDGLDEFKIMIAEKNALQNL</sequence>
<organism evidence="1 2">
    <name type="scientific">Leeuwenhoekiella parthenopeia</name>
    <dbReference type="NCBI Taxonomy" id="2890320"/>
    <lineage>
        <taxon>Bacteria</taxon>
        <taxon>Pseudomonadati</taxon>
        <taxon>Bacteroidota</taxon>
        <taxon>Flavobacteriia</taxon>
        <taxon>Flavobacteriales</taxon>
        <taxon>Flavobacteriaceae</taxon>
        <taxon>Leeuwenhoekiella</taxon>
    </lineage>
</organism>
<dbReference type="RefSeq" id="WP_228231827.1">
    <property type="nucleotide sequence ID" value="NZ_JAJGMW010000050.1"/>
</dbReference>
<dbReference type="Proteomes" id="UP001197770">
    <property type="component" value="Unassembled WGS sequence"/>
</dbReference>
<accession>A0ABS8GXN3</accession>